<dbReference type="Proteomes" id="UP000616769">
    <property type="component" value="Unassembled WGS sequence"/>
</dbReference>
<comment type="caution">
    <text evidence="1">The sequence shown here is derived from an EMBL/GenBank/DDBJ whole genome shotgun (WGS) entry which is preliminary data.</text>
</comment>
<gene>
    <name evidence="1" type="ORF">QR98_0042530</name>
</gene>
<dbReference type="AlphaFoldDB" id="A0A132A4A2"/>
<proteinExistence type="predicted"/>
<evidence type="ECO:0000313" key="2">
    <source>
        <dbReference type="Proteomes" id="UP000616769"/>
    </source>
</evidence>
<dbReference type="VEuPathDB" id="VectorBase:SSCA002287"/>
<evidence type="ECO:0000313" key="1">
    <source>
        <dbReference type="EMBL" id="KPM05783.1"/>
    </source>
</evidence>
<name>A0A132A4A2_SARSC</name>
<protein>
    <submittedName>
        <fullName evidence="1">Uncharacterized protein</fullName>
    </submittedName>
</protein>
<sequence>MKKINVIEIHQRFYVISALLGVVIILKNHASIKSEMGKSNGYYLTSKKNNFSFGTQKKIQINT</sequence>
<organism evidence="1 2">
    <name type="scientific">Sarcoptes scabiei</name>
    <name type="common">Itch mite</name>
    <name type="synonym">Acarus scabiei</name>
    <dbReference type="NCBI Taxonomy" id="52283"/>
    <lineage>
        <taxon>Eukaryota</taxon>
        <taxon>Metazoa</taxon>
        <taxon>Ecdysozoa</taxon>
        <taxon>Arthropoda</taxon>
        <taxon>Chelicerata</taxon>
        <taxon>Arachnida</taxon>
        <taxon>Acari</taxon>
        <taxon>Acariformes</taxon>
        <taxon>Sarcoptiformes</taxon>
        <taxon>Astigmata</taxon>
        <taxon>Psoroptidia</taxon>
        <taxon>Sarcoptoidea</taxon>
        <taxon>Sarcoptidae</taxon>
        <taxon>Sarcoptinae</taxon>
        <taxon>Sarcoptes</taxon>
    </lineage>
</organism>
<dbReference type="EMBL" id="JXLN01010457">
    <property type="protein sequence ID" value="KPM05783.1"/>
    <property type="molecule type" value="Genomic_DNA"/>
</dbReference>
<reference evidence="1 2" key="1">
    <citation type="journal article" date="2015" name="Parasit. Vectors">
        <title>Draft genome of the scabies mite.</title>
        <authorList>
            <person name="Rider S.D.Jr."/>
            <person name="Morgan M.S."/>
            <person name="Arlian L.G."/>
        </authorList>
    </citation>
    <scope>NUCLEOTIDE SEQUENCE [LARGE SCALE GENOMIC DNA]</scope>
    <source>
        <strain evidence="1">Arlian Lab</strain>
    </source>
</reference>
<accession>A0A132A4A2</accession>